<keyword evidence="2" id="KW-1185">Reference proteome</keyword>
<accession>A0ABS3T256</accession>
<evidence type="ECO:0000313" key="1">
    <source>
        <dbReference type="EMBL" id="MBO3115810.1"/>
    </source>
</evidence>
<dbReference type="RefSeq" id="WP_208152581.1">
    <property type="nucleotide sequence ID" value="NZ_JAGEVF010000002.1"/>
</dbReference>
<sequence>MELSVNQDLDLEPEPLVVACNITEGLLKSNYKMVVNGNFKTTSSDSIFKIRQGIKAIQSNTVNHASVILKLTLFAVTLIAIF</sequence>
<protein>
    <submittedName>
        <fullName evidence="1">Uncharacterized protein</fullName>
    </submittedName>
</protein>
<dbReference type="EMBL" id="JAGEVF010000002">
    <property type="protein sequence ID" value="MBO3115810.1"/>
    <property type="molecule type" value="Genomic_DNA"/>
</dbReference>
<evidence type="ECO:0000313" key="2">
    <source>
        <dbReference type="Proteomes" id="UP000676776"/>
    </source>
</evidence>
<proteinExistence type="predicted"/>
<name>A0ABS3T256_9FLAO</name>
<organism evidence="1 2">
    <name type="scientific">Winogradskyella pelagia</name>
    <dbReference type="NCBI Taxonomy" id="2819984"/>
    <lineage>
        <taxon>Bacteria</taxon>
        <taxon>Pseudomonadati</taxon>
        <taxon>Bacteroidota</taxon>
        <taxon>Flavobacteriia</taxon>
        <taxon>Flavobacteriales</taxon>
        <taxon>Flavobacteriaceae</taxon>
        <taxon>Winogradskyella</taxon>
    </lineage>
</organism>
<gene>
    <name evidence="1" type="ORF">J4050_03580</name>
</gene>
<comment type="caution">
    <text evidence="1">The sequence shown here is derived from an EMBL/GenBank/DDBJ whole genome shotgun (WGS) entry which is preliminary data.</text>
</comment>
<dbReference type="Proteomes" id="UP000676776">
    <property type="component" value="Unassembled WGS sequence"/>
</dbReference>
<reference evidence="1 2" key="1">
    <citation type="submission" date="2021-03" db="EMBL/GenBank/DDBJ databases">
        <title>Winogradskyella sp. nov., isolated from costal sediment.</title>
        <authorList>
            <person name="Gao C."/>
        </authorList>
    </citation>
    <scope>NUCLEOTIDE SEQUENCE [LARGE SCALE GENOMIC DNA]</scope>
    <source>
        <strain evidence="1 2">DF17</strain>
    </source>
</reference>